<dbReference type="PRINTS" id="PR00092">
    <property type="entry name" value="TYROSINASE"/>
</dbReference>
<evidence type="ECO:0000256" key="11">
    <source>
        <dbReference type="ARBA" id="ARBA00039304"/>
    </source>
</evidence>
<evidence type="ECO:0000313" key="16">
    <source>
        <dbReference type="EMBL" id="CAH3026396.1"/>
    </source>
</evidence>
<evidence type="ECO:0000256" key="13">
    <source>
        <dbReference type="ARBA" id="ARBA00046288"/>
    </source>
</evidence>
<sequence>MTPSMISLLIAIVCSVPWVKGQFPKVCVNLESLKNKTCCPKPNGYHEPCGSDGNRGECQELRVRRWDGTYSHFQEFQRKDERHNWPNALFNRTCKCKSNFAGYDCSKCEYGYYGYDCKKKKTLKRRNFARWTKEEKDRFMSYINKTRYVDSEYVVTTSSYQQIQDQIASRGDPTGLFSNITTFELFVWIHHFTVLKNVPPDDNMDAGSDFAHEGQGFLTWHRLFILTVERAIQEVTLDYNFAMPYWDWTSNKETCEICTEDLLGVAGENGTVKGKYLNDWHTICSEKETLQKTQICDLKHKKPFLKRLKDSDRKVHEDFPTRDEVNFALRFEQFDLPPYNRNSSCSFRNLLEGFVNTSTGYPTPNVHTLHNQVHYAIGGTMKSSFSSANDPIFFLHHSFVDRIFEKWLRKYNKDASILSSYGAPLGHNRRDIIVPLFPVYTHEEVFKTSFELGYDFEDVDGEGNSADDEISSPASWGTCPAGSAVSRTEPSVTVRNNNTCKILVGVLAAFLLFC</sequence>
<dbReference type="SUPFAM" id="SSF48056">
    <property type="entry name" value="Di-copper centre-containing domain"/>
    <property type="match status" value="1"/>
</dbReference>
<organism evidence="16 17">
    <name type="scientific">Porites evermanni</name>
    <dbReference type="NCBI Taxonomy" id="104178"/>
    <lineage>
        <taxon>Eukaryota</taxon>
        <taxon>Metazoa</taxon>
        <taxon>Cnidaria</taxon>
        <taxon>Anthozoa</taxon>
        <taxon>Hexacorallia</taxon>
        <taxon>Scleractinia</taxon>
        <taxon>Fungiina</taxon>
        <taxon>Poritidae</taxon>
        <taxon>Porites</taxon>
    </lineage>
</organism>
<keyword evidence="3" id="KW-0812">Transmembrane</keyword>
<dbReference type="EC" id="1.14.18.1" evidence="2"/>
<keyword evidence="8" id="KW-0503">Monooxygenase</keyword>
<evidence type="ECO:0000256" key="14">
    <source>
        <dbReference type="SAM" id="SignalP"/>
    </source>
</evidence>
<evidence type="ECO:0000256" key="6">
    <source>
        <dbReference type="ARBA" id="ARBA00023002"/>
    </source>
</evidence>
<dbReference type="Gene3D" id="1.10.1280.10">
    <property type="entry name" value="Di-copper center containing domain from catechol oxidase"/>
    <property type="match status" value="1"/>
</dbReference>
<keyword evidence="9" id="KW-0472">Membrane</keyword>
<feature type="signal peptide" evidence="14">
    <location>
        <begin position="1"/>
        <end position="21"/>
    </location>
</feature>
<evidence type="ECO:0000259" key="15">
    <source>
        <dbReference type="PROSITE" id="PS00498"/>
    </source>
</evidence>
<dbReference type="CDD" id="cd00055">
    <property type="entry name" value="EGF_Lam"/>
    <property type="match status" value="1"/>
</dbReference>
<feature type="chain" id="PRO_5047514156" description="Tyrosinase" evidence="14">
    <location>
        <begin position="22"/>
        <end position="514"/>
    </location>
</feature>
<keyword evidence="10" id="KW-0325">Glycoprotein</keyword>
<dbReference type="InterPro" id="IPR002227">
    <property type="entry name" value="Tyrosinase_Cu-bd"/>
</dbReference>
<evidence type="ECO:0000313" key="17">
    <source>
        <dbReference type="Proteomes" id="UP001159427"/>
    </source>
</evidence>
<dbReference type="EMBL" id="CALNXI010000403">
    <property type="protein sequence ID" value="CAH3026396.1"/>
    <property type="molecule type" value="Genomic_DNA"/>
</dbReference>
<evidence type="ECO:0000256" key="12">
    <source>
        <dbReference type="ARBA" id="ARBA00042251"/>
    </source>
</evidence>
<keyword evidence="6" id="KW-0560">Oxidoreductase</keyword>
<dbReference type="PANTHER" id="PTHR11474">
    <property type="entry name" value="TYROSINASE FAMILY MEMBER"/>
    <property type="match status" value="1"/>
</dbReference>
<evidence type="ECO:0000256" key="9">
    <source>
        <dbReference type="ARBA" id="ARBA00023136"/>
    </source>
</evidence>
<evidence type="ECO:0000256" key="1">
    <source>
        <dbReference type="ARBA" id="ARBA00001973"/>
    </source>
</evidence>
<accession>A0ABN8MAL2</accession>
<dbReference type="InterPro" id="IPR008922">
    <property type="entry name" value="Di-copper_centre_dom_sf"/>
</dbReference>
<keyword evidence="5 14" id="KW-0732">Signal</keyword>
<evidence type="ECO:0000256" key="5">
    <source>
        <dbReference type="ARBA" id="ARBA00022729"/>
    </source>
</evidence>
<evidence type="ECO:0000256" key="10">
    <source>
        <dbReference type="ARBA" id="ARBA00023180"/>
    </source>
</evidence>
<dbReference type="PANTHER" id="PTHR11474:SF124">
    <property type="entry name" value="TYROSINASE"/>
    <property type="match status" value="1"/>
</dbReference>
<comment type="caution">
    <text evidence="16">The sequence shown here is derived from an EMBL/GenBank/DDBJ whole genome shotgun (WGS) entry which is preliminary data.</text>
</comment>
<keyword evidence="7" id="KW-0186">Copper</keyword>
<evidence type="ECO:0000256" key="2">
    <source>
        <dbReference type="ARBA" id="ARBA00011906"/>
    </source>
</evidence>
<evidence type="ECO:0000256" key="3">
    <source>
        <dbReference type="ARBA" id="ARBA00022692"/>
    </source>
</evidence>
<evidence type="ECO:0000256" key="4">
    <source>
        <dbReference type="ARBA" id="ARBA00022723"/>
    </source>
</evidence>
<keyword evidence="17" id="KW-1185">Reference proteome</keyword>
<dbReference type="Pfam" id="PF00264">
    <property type="entry name" value="Tyrosinase"/>
    <property type="match status" value="1"/>
</dbReference>
<name>A0ABN8MAL2_9CNID</name>
<comment type="cofactor">
    <cofactor evidence="1">
        <name>Cu(2+)</name>
        <dbReference type="ChEBI" id="CHEBI:29036"/>
    </cofactor>
</comment>
<dbReference type="InterPro" id="IPR002049">
    <property type="entry name" value="LE_dom"/>
</dbReference>
<keyword evidence="4" id="KW-0479">Metal-binding</keyword>
<dbReference type="Proteomes" id="UP001159427">
    <property type="component" value="Unassembled WGS sequence"/>
</dbReference>
<evidence type="ECO:0000256" key="8">
    <source>
        <dbReference type="ARBA" id="ARBA00023033"/>
    </source>
</evidence>
<evidence type="ECO:0000256" key="7">
    <source>
        <dbReference type="ARBA" id="ARBA00023008"/>
    </source>
</evidence>
<reference evidence="16 17" key="1">
    <citation type="submission" date="2022-05" db="EMBL/GenBank/DDBJ databases">
        <authorList>
            <consortium name="Genoscope - CEA"/>
            <person name="William W."/>
        </authorList>
    </citation>
    <scope>NUCLEOTIDE SEQUENCE [LARGE SCALE GENOMIC DNA]</scope>
</reference>
<comment type="subcellular location">
    <subcellularLocation>
        <location evidence="13">Endomembrane system</location>
        <topology evidence="13">Single-pass type I membrane protein</topology>
    </subcellularLocation>
</comment>
<protein>
    <recommendedName>
        <fullName evidence="11">Tyrosinase</fullName>
        <ecNumber evidence="2">1.14.18.1</ecNumber>
    </recommendedName>
    <alternativeName>
        <fullName evidence="12">Monophenol monooxygenase</fullName>
    </alternativeName>
</protein>
<feature type="domain" description="Tyrosinase copper-binding" evidence="15">
    <location>
        <begin position="390"/>
        <end position="401"/>
    </location>
</feature>
<gene>
    <name evidence="16" type="ORF">PEVE_00028987</name>
</gene>
<dbReference type="InterPro" id="IPR050316">
    <property type="entry name" value="Tyrosinase/Hemocyanin"/>
</dbReference>
<dbReference type="PROSITE" id="PS00498">
    <property type="entry name" value="TYROSINASE_2"/>
    <property type="match status" value="1"/>
</dbReference>
<proteinExistence type="predicted"/>